<evidence type="ECO:0008006" key="10">
    <source>
        <dbReference type="Google" id="ProtNLM"/>
    </source>
</evidence>
<dbReference type="OrthoDB" id="5121861at2"/>
<dbReference type="InterPro" id="IPR038570">
    <property type="entry name" value="HicA_sf"/>
</dbReference>
<evidence type="ECO:0000256" key="4">
    <source>
        <dbReference type="ARBA" id="ARBA00022759"/>
    </source>
</evidence>
<evidence type="ECO:0000256" key="2">
    <source>
        <dbReference type="ARBA" id="ARBA00022649"/>
    </source>
</evidence>
<evidence type="ECO:0000313" key="8">
    <source>
        <dbReference type="EMBL" id="BCJ31730.1"/>
    </source>
</evidence>
<dbReference type="GO" id="GO:0004519">
    <property type="term" value="F:endonuclease activity"/>
    <property type="evidence" value="ECO:0007669"/>
    <property type="project" value="UniProtKB-KW"/>
</dbReference>
<dbReference type="RefSeq" id="WP_030443990.1">
    <property type="nucleotide sequence ID" value="NZ_AP023354.1"/>
</dbReference>
<keyword evidence="4" id="KW-0255">Endonuclease</keyword>
<evidence type="ECO:0000256" key="7">
    <source>
        <dbReference type="ARBA" id="ARBA00023016"/>
    </source>
</evidence>
<name>A0A810L847_9ACTN</name>
<dbReference type="GO" id="GO:0016787">
    <property type="term" value="F:hydrolase activity"/>
    <property type="evidence" value="ECO:0007669"/>
    <property type="project" value="UniProtKB-KW"/>
</dbReference>
<sequence length="69" mass="7818">MKAREVNRKIERLGGYQLRQRGSHRRYEAIKGTITARTTVPQHAGDIPAGTLRSIEKAMEPVFGQGWLQ</sequence>
<dbReference type="AlphaFoldDB" id="A0A810L847"/>
<keyword evidence="7" id="KW-0346">Stress response</keyword>
<gene>
    <name evidence="8" type="ORF">Asera_58380</name>
</gene>
<keyword evidence="2" id="KW-1277">Toxin-antitoxin system</keyword>
<accession>A0A810L847</accession>
<protein>
    <recommendedName>
        <fullName evidence="10">Addiction module toxin, HicA family</fullName>
    </recommendedName>
</protein>
<keyword evidence="3" id="KW-0540">Nuclease</keyword>
<dbReference type="Gene3D" id="3.30.920.30">
    <property type="entry name" value="Hypothetical protein"/>
    <property type="match status" value="1"/>
</dbReference>
<evidence type="ECO:0000256" key="1">
    <source>
        <dbReference type="ARBA" id="ARBA00006620"/>
    </source>
</evidence>
<dbReference type="EMBL" id="AP023354">
    <property type="protein sequence ID" value="BCJ31730.1"/>
    <property type="molecule type" value="Genomic_DNA"/>
</dbReference>
<evidence type="ECO:0000256" key="3">
    <source>
        <dbReference type="ARBA" id="ARBA00022722"/>
    </source>
</evidence>
<dbReference type="GO" id="GO:0003729">
    <property type="term" value="F:mRNA binding"/>
    <property type="evidence" value="ECO:0007669"/>
    <property type="project" value="InterPro"/>
</dbReference>
<dbReference type="Pfam" id="PF07927">
    <property type="entry name" value="HicA_toxin"/>
    <property type="match status" value="1"/>
</dbReference>
<keyword evidence="9" id="KW-1185">Reference proteome</keyword>
<evidence type="ECO:0000313" key="9">
    <source>
        <dbReference type="Proteomes" id="UP000680750"/>
    </source>
</evidence>
<dbReference type="KEGG" id="aser:Asera_58380"/>
<dbReference type="SUPFAM" id="SSF54786">
    <property type="entry name" value="YcfA/nrd intein domain"/>
    <property type="match status" value="1"/>
</dbReference>
<keyword evidence="6" id="KW-0694">RNA-binding</keyword>
<dbReference type="InterPro" id="IPR012933">
    <property type="entry name" value="HicA_mRNA_interferase"/>
</dbReference>
<evidence type="ECO:0000256" key="5">
    <source>
        <dbReference type="ARBA" id="ARBA00022801"/>
    </source>
</evidence>
<comment type="similarity">
    <text evidence="1">Belongs to the HicA mRNA interferase family.</text>
</comment>
<evidence type="ECO:0000256" key="6">
    <source>
        <dbReference type="ARBA" id="ARBA00022884"/>
    </source>
</evidence>
<proteinExistence type="inferred from homology"/>
<reference evidence="8" key="1">
    <citation type="submission" date="2020-08" db="EMBL/GenBank/DDBJ databases">
        <title>Whole genome shotgun sequence of Actinocatenispora sera NBRC 101916.</title>
        <authorList>
            <person name="Komaki H."/>
            <person name="Tamura T."/>
        </authorList>
    </citation>
    <scope>NUCLEOTIDE SEQUENCE</scope>
    <source>
        <strain evidence="8">NBRC 101916</strain>
    </source>
</reference>
<dbReference type="Proteomes" id="UP000680750">
    <property type="component" value="Chromosome"/>
</dbReference>
<organism evidence="8 9">
    <name type="scientific">Actinocatenispora sera</name>
    <dbReference type="NCBI Taxonomy" id="390989"/>
    <lineage>
        <taxon>Bacteria</taxon>
        <taxon>Bacillati</taxon>
        <taxon>Actinomycetota</taxon>
        <taxon>Actinomycetes</taxon>
        <taxon>Micromonosporales</taxon>
        <taxon>Micromonosporaceae</taxon>
        <taxon>Actinocatenispora</taxon>
    </lineage>
</organism>
<keyword evidence="5" id="KW-0378">Hydrolase</keyword>